<evidence type="ECO:0000256" key="1">
    <source>
        <dbReference type="SAM" id="SignalP"/>
    </source>
</evidence>
<feature type="chain" id="PRO_5031131101" description="Sulfotransferase domain-containing protein" evidence="1">
    <location>
        <begin position="20"/>
        <end position="321"/>
    </location>
</feature>
<evidence type="ECO:0000313" key="2">
    <source>
        <dbReference type="EMBL" id="CAE0689060.1"/>
    </source>
</evidence>
<sequence>MTMPRVVAALGLVFAAGSALRDPPRRLSAQDGTLWNGTDVTVPWRMNKSTAFNFIHIPKCAGSSFLQDSGRFLRVGDTLRGNSERSFAHTLGHARDMVVLLRDPMEHVYSQFLECKYDKWGKRVTRGTEFPGRWSMNDPKEGFGDWLAHFVHAPDHATGAPMMFKCYNPWNMQARYLTQTNRWSHGIVKHDDALPSLKIAVANLEKVGIVGLTEHYDASLCLLLFRSLDAANVLPRSKCSCVAFLERRSKKLGTYITHRVPVHSVTSLDADTLAMISTLVQVDMRLYEHARRLFYNEVDRVRNATGVDLLCRSPDRTTVTA</sequence>
<evidence type="ECO:0008006" key="3">
    <source>
        <dbReference type="Google" id="ProtNLM"/>
    </source>
</evidence>
<keyword evidence="1" id="KW-0732">Signal</keyword>
<protein>
    <recommendedName>
        <fullName evidence="3">Sulfotransferase domain-containing protein</fullName>
    </recommendedName>
</protein>
<organism evidence="2">
    <name type="scientific">Pelagomonas calceolata</name>
    <dbReference type="NCBI Taxonomy" id="35677"/>
    <lineage>
        <taxon>Eukaryota</taxon>
        <taxon>Sar</taxon>
        <taxon>Stramenopiles</taxon>
        <taxon>Ochrophyta</taxon>
        <taxon>Pelagophyceae</taxon>
        <taxon>Pelagomonadales</taxon>
        <taxon>Pelagomonadaceae</taxon>
        <taxon>Pelagomonas</taxon>
    </lineage>
</organism>
<dbReference type="AlphaFoldDB" id="A0A7S3ZNZ1"/>
<accession>A0A7S3ZNZ1</accession>
<reference evidence="2" key="1">
    <citation type="submission" date="2021-01" db="EMBL/GenBank/DDBJ databases">
        <authorList>
            <person name="Corre E."/>
            <person name="Pelletier E."/>
            <person name="Niang G."/>
            <person name="Scheremetjew M."/>
            <person name="Finn R."/>
            <person name="Kale V."/>
            <person name="Holt S."/>
            <person name="Cochrane G."/>
            <person name="Meng A."/>
            <person name="Brown T."/>
            <person name="Cohen L."/>
        </authorList>
    </citation>
    <scope>NUCLEOTIDE SEQUENCE</scope>
    <source>
        <strain evidence="2">CCMP1756</strain>
    </source>
</reference>
<feature type="signal peptide" evidence="1">
    <location>
        <begin position="1"/>
        <end position="19"/>
    </location>
</feature>
<dbReference type="Gene3D" id="3.40.50.300">
    <property type="entry name" value="P-loop containing nucleotide triphosphate hydrolases"/>
    <property type="match status" value="1"/>
</dbReference>
<dbReference type="EMBL" id="HBIW01005460">
    <property type="protein sequence ID" value="CAE0689060.1"/>
    <property type="molecule type" value="Transcribed_RNA"/>
</dbReference>
<proteinExistence type="predicted"/>
<name>A0A7S3ZNZ1_9STRA</name>
<gene>
    <name evidence="2" type="ORF">PCAL00307_LOCUS4494</name>
</gene>
<dbReference type="InterPro" id="IPR027417">
    <property type="entry name" value="P-loop_NTPase"/>
</dbReference>